<feature type="region of interest" description="Disordered" evidence="1">
    <location>
        <begin position="102"/>
        <end position="141"/>
    </location>
</feature>
<evidence type="ECO:0000313" key="3">
    <source>
        <dbReference type="WBParaSite" id="maker-uti_cns_0002490-snap-gene-0.10-mRNA-1"/>
    </source>
</evidence>
<feature type="region of interest" description="Disordered" evidence="1">
    <location>
        <begin position="492"/>
        <end position="628"/>
    </location>
</feature>
<feature type="compositionally biased region" description="Polar residues" evidence="1">
    <location>
        <begin position="573"/>
        <end position="590"/>
    </location>
</feature>
<feature type="region of interest" description="Disordered" evidence="1">
    <location>
        <begin position="360"/>
        <end position="473"/>
    </location>
</feature>
<feature type="compositionally biased region" description="Polar residues" evidence="1">
    <location>
        <begin position="426"/>
        <end position="450"/>
    </location>
</feature>
<protein>
    <submittedName>
        <fullName evidence="3">Glutaredoxin domain-containing protein</fullName>
    </submittedName>
</protein>
<dbReference type="InterPro" id="IPR035915">
    <property type="entry name" value="Plakin_repeat_sf"/>
</dbReference>
<feature type="compositionally biased region" description="Basic and acidic residues" evidence="1">
    <location>
        <begin position="453"/>
        <end position="471"/>
    </location>
</feature>
<feature type="compositionally biased region" description="Low complexity" evidence="1">
    <location>
        <begin position="508"/>
        <end position="518"/>
    </location>
</feature>
<feature type="region of interest" description="Disordered" evidence="1">
    <location>
        <begin position="719"/>
        <end position="786"/>
    </location>
</feature>
<dbReference type="WBParaSite" id="maker-uti_cns_0002490-snap-gene-0.10-mRNA-1">
    <property type="protein sequence ID" value="maker-uti_cns_0002490-snap-gene-0.10-mRNA-1"/>
    <property type="gene ID" value="maker-uti_cns_0002490-snap-gene-0.10"/>
</dbReference>
<proteinExistence type="predicted"/>
<evidence type="ECO:0000256" key="1">
    <source>
        <dbReference type="SAM" id="MobiDB-lite"/>
    </source>
</evidence>
<feature type="compositionally biased region" description="Basic and acidic residues" evidence="1">
    <location>
        <begin position="25"/>
        <end position="42"/>
    </location>
</feature>
<organism evidence="2 3">
    <name type="scientific">Macrostomum lignano</name>
    <dbReference type="NCBI Taxonomy" id="282301"/>
    <lineage>
        <taxon>Eukaryota</taxon>
        <taxon>Metazoa</taxon>
        <taxon>Spiralia</taxon>
        <taxon>Lophotrochozoa</taxon>
        <taxon>Platyhelminthes</taxon>
        <taxon>Rhabditophora</taxon>
        <taxon>Macrostomorpha</taxon>
        <taxon>Macrostomida</taxon>
        <taxon>Macrostomidae</taxon>
        <taxon>Macrostomum</taxon>
    </lineage>
</organism>
<dbReference type="GO" id="GO:0005856">
    <property type="term" value="C:cytoskeleton"/>
    <property type="evidence" value="ECO:0007669"/>
    <property type="project" value="InterPro"/>
</dbReference>
<dbReference type="AlphaFoldDB" id="A0A1I8GMD7"/>
<sequence>SRTGEQLSIDEAARRGLLSEEEALKLKEASKPPFDEMSKSLDTKSGTVTDPRSGEQISIDEALRRGLLTQDEAELLRGKLQVTESMTAESVSTYDEFVSKGDTVRDASEDIERSGSGDASAVGVAPGSPQSDKPSETFADPESVACLSDSNAAHSGTYSVESSSELASSIAETVHSSKNVAVSGDYKTQTYREQAVAEVQAIGFSPVLLFFDTISGQQLKFSDCLDMGLIDLNNSRLVDPVTRIELPLRDALERNVVDRESGDLIEHKSLHLPSMSFSQALRSGFLKLQLDVSQIKGPGHREVPTNASDLLSAISADQSLSVSQNQIAGVSASGDKAGTESKVGSETVADLQTRNSFQLDALSQQQKTDVRKAEQVSEAATSLSTDALVEEGETSSHEVPETAQMQPDTDADADQHQQSHRPILQDSPTESSNLERPSGASPGSNDSKAGSDSPKDVSELPKDLTSIKESDSTLYTLNADKDFTVVYSDAVEQPDISREEQYSEQLSAKKAAANSSDSAAEDVGKSEESGIIKTSEEQSEASQRQQIVLESGLTRLDQDESSQATKDAHKESSNAGDSISIASSTEITDSNMKDDSELFGRPNIKDSENREVDELDEPKFSLRSDKDTTLDAMQSVHEVLSISDYSDQQYYQKSTSPRTHQIQAPNPPTPTSKSFLSSPSLIRTPEKNIIETDTDNQPATVTYSETLVLAVQLKPIKYHEMSPTDAQSAESRPSEERQEQLKPETKELVLRADQESDAVPKPEEAAGQDEVKDEVSPTEVEAAESR</sequence>
<feature type="compositionally biased region" description="Basic and acidic residues" evidence="1">
    <location>
        <begin position="591"/>
        <end position="628"/>
    </location>
</feature>
<name>A0A1I8GMD7_9PLAT</name>
<dbReference type="Pfam" id="PF00681">
    <property type="entry name" value="Plectin"/>
    <property type="match status" value="1"/>
</dbReference>
<accession>A0A1I8GMD7</accession>
<feature type="compositionally biased region" description="Polar residues" evidence="1">
    <location>
        <begin position="645"/>
        <end position="664"/>
    </location>
</feature>
<evidence type="ECO:0000313" key="2">
    <source>
        <dbReference type="Proteomes" id="UP000095280"/>
    </source>
</evidence>
<dbReference type="SUPFAM" id="SSF75399">
    <property type="entry name" value="Plakin repeat"/>
    <property type="match status" value="1"/>
</dbReference>
<reference evidence="3" key="1">
    <citation type="submission" date="2016-11" db="UniProtKB">
        <authorList>
            <consortium name="WormBaseParasite"/>
        </authorList>
    </citation>
    <scope>IDENTIFICATION</scope>
</reference>
<feature type="compositionally biased region" description="Basic and acidic residues" evidence="1">
    <location>
        <begin position="102"/>
        <end position="115"/>
    </location>
</feature>
<feature type="region of interest" description="Disordered" evidence="1">
    <location>
        <begin position="25"/>
        <end position="57"/>
    </location>
</feature>
<feature type="region of interest" description="Disordered" evidence="1">
    <location>
        <begin position="645"/>
        <end position="697"/>
    </location>
</feature>
<dbReference type="Proteomes" id="UP000095280">
    <property type="component" value="Unplaced"/>
</dbReference>
<feature type="compositionally biased region" description="Basic and acidic residues" evidence="1">
    <location>
        <begin position="522"/>
        <end position="536"/>
    </location>
</feature>
<feature type="compositionally biased region" description="Polar residues" evidence="1">
    <location>
        <begin position="671"/>
        <end position="681"/>
    </location>
</feature>
<keyword evidence="2" id="KW-1185">Reference proteome</keyword>
<dbReference type="InterPro" id="IPR001101">
    <property type="entry name" value="Plectin_repeat"/>
</dbReference>
<dbReference type="Gene3D" id="3.90.1290.10">
    <property type="entry name" value="Plakin repeat"/>
    <property type="match status" value="1"/>
</dbReference>
<dbReference type="SMART" id="SM00250">
    <property type="entry name" value="PLEC"/>
    <property type="match status" value="2"/>
</dbReference>
<feature type="compositionally biased region" description="Basic and acidic residues" evidence="1">
    <location>
        <begin position="732"/>
        <end position="775"/>
    </location>
</feature>